<evidence type="ECO:0000313" key="3">
    <source>
        <dbReference type="Proteomes" id="UP000033033"/>
    </source>
</evidence>
<keyword evidence="1" id="KW-1133">Transmembrane helix</keyword>
<evidence type="ECO:0000256" key="1">
    <source>
        <dbReference type="SAM" id="Phobius"/>
    </source>
</evidence>
<feature type="transmembrane region" description="Helical" evidence="1">
    <location>
        <begin position="78"/>
        <end position="97"/>
    </location>
</feature>
<organism evidence="2 3">
    <name type="scientific">Methanosarcina barkeri MS</name>
    <dbReference type="NCBI Taxonomy" id="1434108"/>
    <lineage>
        <taxon>Archaea</taxon>
        <taxon>Methanobacteriati</taxon>
        <taxon>Methanobacteriota</taxon>
        <taxon>Stenosarchaea group</taxon>
        <taxon>Methanomicrobia</taxon>
        <taxon>Methanosarcinales</taxon>
        <taxon>Methanosarcinaceae</taxon>
        <taxon>Methanosarcina</taxon>
    </lineage>
</organism>
<keyword evidence="1" id="KW-0812">Transmembrane</keyword>
<name>A0A0E3QVS2_METBA</name>
<keyword evidence="1" id="KW-0472">Membrane</keyword>
<dbReference type="EMBL" id="CP009528">
    <property type="protein sequence ID" value="AKB55640.1"/>
    <property type="molecule type" value="Genomic_DNA"/>
</dbReference>
<dbReference type="PATRIC" id="fig|1434108.4.peg.3372"/>
<evidence type="ECO:0000313" key="2">
    <source>
        <dbReference type="EMBL" id="AKB55640.1"/>
    </source>
</evidence>
<reference evidence="2 3" key="1">
    <citation type="submission" date="2014-07" db="EMBL/GenBank/DDBJ databases">
        <title>Methanogenic archaea and the global carbon cycle.</title>
        <authorList>
            <person name="Henriksen J.R."/>
            <person name="Luke J."/>
            <person name="Reinhart S."/>
            <person name="Benedict M.N."/>
            <person name="Youngblut N.D."/>
            <person name="Metcalf M.E."/>
            <person name="Whitaker R.J."/>
            <person name="Metcalf W.W."/>
        </authorList>
    </citation>
    <scope>NUCLEOTIDE SEQUENCE [LARGE SCALE GENOMIC DNA]</scope>
    <source>
        <strain evidence="2 3">MS</strain>
    </source>
</reference>
<keyword evidence="3" id="KW-1185">Reference proteome</keyword>
<dbReference type="AlphaFoldDB" id="A0A0E3QVS2"/>
<sequence length="181" mass="20144">MLTNCVNPKNHTGIPWVSILVLVDLAHECQVLPCLQFLQDTVSILVLVDLAHELPNSTKEDSEVICFNPCFSGSCSRIVYYFGICFNIGYVSILVLVDLAHESTDWWTCRSIQRVSILVLVDLAHEFRLSIENNRACLSFNPCFSGSCSRIFWQCSLLHTQGSSFNPCFSGSCSRITAGGK</sequence>
<accession>A0A0E3QVS2</accession>
<dbReference type="HOGENOM" id="CLU_1485884_0_0_2"/>
<protein>
    <submittedName>
        <fullName evidence="2">Uncharacterized protein</fullName>
    </submittedName>
</protein>
<dbReference type="KEGG" id="mby:MSBRM_2642"/>
<dbReference type="Proteomes" id="UP000033033">
    <property type="component" value="Chromosome"/>
</dbReference>
<proteinExistence type="predicted"/>
<gene>
    <name evidence="2" type="ORF">MSBRM_2642</name>
</gene>